<keyword evidence="3" id="KW-1185">Reference proteome</keyword>
<evidence type="ECO:0000313" key="2">
    <source>
        <dbReference type="EMBL" id="KAL2635220.1"/>
    </source>
</evidence>
<feature type="compositionally biased region" description="Basic and acidic residues" evidence="1">
    <location>
        <begin position="75"/>
        <end position="98"/>
    </location>
</feature>
<organism evidence="2 3">
    <name type="scientific">Riccia fluitans</name>
    <dbReference type="NCBI Taxonomy" id="41844"/>
    <lineage>
        <taxon>Eukaryota</taxon>
        <taxon>Viridiplantae</taxon>
        <taxon>Streptophyta</taxon>
        <taxon>Embryophyta</taxon>
        <taxon>Marchantiophyta</taxon>
        <taxon>Marchantiopsida</taxon>
        <taxon>Marchantiidae</taxon>
        <taxon>Marchantiales</taxon>
        <taxon>Ricciaceae</taxon>
        <taxon>Riccia</taxon>
    </lineage>
</organism>
<accession>A0ABD1YX33</accession>
<dbReference type="Proteomes" id="UP001605036">
    <property type="component" value="Unassembled WGS sequence"/>
</dbReference>
<feature type="region of interest" description="Disordered" evidence="1">
    <location>
        <begin position="116"/>
        <end position="135"/>
    </location>
</feature>
<evidence type="ECO:0000313" key="3">
    <source>
        <dbReference type="Proteomes" id="UP001605036"/>
    </source>
</evidence>
<feature type="region of interest" description="Disordered" evidence="1">
    <location>
        <begin position="65"/>
        <end position="98"/>
    </location>
</feature>
<gene>
    <name evidence="2" type="ORF">R1flu_006699</name>
</gene>
<dbReference type="AlphaFoldDB" id="A0ABD1YX33"/>
<evidence type="ECO:0000256" key="1">
    <source>
        <dbReference type="SAM" id="MobiDB-lite"/>
    </source>
</evidence>
<name>A0ABD1YX33_9MARC</name>
<feature type="compositionally biased region" description="Basic and acidic residues" evidence="1">
    <location>
        <begin position="122"/>
        <end position="135"/>
    </location>
</feature>
<proteinExistence type="predicted"/>
<reference evidence="2 3" key="1">
    <citation type="submission" date="2024-09" db="EMBL/GenBank/DDBJ databases">
        <title>Chromosome-scale assembly of Riccia fluitans.</title>
        <authorList>
            <person name="Paukszto L."/>
            <person name="Sawicki J."/>
            <person name="Karawczyk K."/>
            <person name="Piernik-Szablinska J."/>
            <person name="Szczecinska M."/>
            <person name="Mazdziarz M."/>
        </authorList>
    </citation>
    <scope>NUCLEOTIDE SEQUENCE [LARGE SCALE GENOMIC DNA]</scope>
    <source>
        <strain evidence="2">Rf_01</strain>
        <tissue evidence="2">Aerial parts of the thallus</tissue>
    </source>
</reference>
<sequence length="135" mass="14967">MAWMLRLSIFFDRQHLACHSPRAAIALSDGGGRNNGRATSSLALGKQRQGTNNNYYCMQVARTSTRGGDRGVGVRIERVRERSSKGKEGGEGKHLQKRHSDVFVATRCPVIANANFLSSAHGRKEKEGEKREKLE</sequence>
<comment type="caution">
    <text evidence="2">The sequence shown here is derived from an EMBL/GenBank/DDBJ whole genome shotgun (WGS) entry which is preliminary data.</text>
</comment>
<protein>
    <submittedName>
        <fullName evidence="2">Uncharacterized protein</fullName>
    </submittedName>
</protein>
<dbReference type="EMBL" id="JBHFFA010000003">
    <property type="protein sequence ID" value="KAL2635220.1"/>
    <property type="molecule type" value="Genomic_DNA"/>
</dbReference>